<feature type="compositionally biased region" description="Pro residues" evidence="2">
    <location>
        <begin position="260"/>
        <end position="272"/>
    </location>
</feature>
<feature type="region of interest" description="Disordered" evidence="2">
    <location>
        <begin position="696"/>
        <end position="729"/>
    </location>
</feature>
<gene>
    <name evidence="4" type="ORF">GCM10009863_56220</name>
</gene>
<dbReference type="RefSeq" id="WP_344569749.1">
    <property type="nucleotide sequence ID" value="NZ_BAAARJ010000021.1"/>
</dbReference>
<dbReference type="Pfam" id="PF13191">
    <property type="entry name" value="AAA_16"/>
    <property type="match status" value="1"/>
</dbReference>
<feature type="compositionally biased region" description="Pro residues" evidence="2">
    <location>
        <begin position="759"/>
        <end position="774"/>
    </location>
</feature>
<dbReference type="InterPro" id="IPR027417">
    <property type="entry name" value="P-loop_NTPase"/>
</dbReference>
<dbReference type="InterPro" id="IPR011990">
    <property type="entry name" value="TPR-like_helical_dom_sf"/>
</dbReference>
<keyword evidence="5" id="KW-1185">Reference proteome</keyword>
<dbReference type="Gene3D" id="3.40.50.300">
    <property type="entry name" value="P-loop containing nucleotide triphosphate hydrolases"/>
    <property type="match status" value="1"/>
</dbReference>
<dbReference type="SUPFAM" id="SSF52540">
    <property type="entry name" value="P-loop containing nucleoside triphosphate hydrolases"/>
    <property type="match status" value="1"/>
</dbReference>
<dbReference type="SMART" id="SM00028">
    <property type="entry name" value="TPR"/>
    <property type="match status" value="4"/>
</dbReference>
<dbReference type="PANTHER" id="PTHR10098">
    <property type="entry name" value="RAPSYN-RELATED"/>
    <property type="match status" value="1"/>
</dbReference>
<dbReference type="InterPro" id="IPR041664">
    <property type="entry name" value="AAA_16"/>
</dbReference>
<keyword evidence="1" id="KW-0175">Coiled coil</keyword>
<evidence type="ECO:0000256" key="1">
    <source>
        <dbReference type="SAM" id="Coils"/>
    </source>
</evidence>
<dbReference type="InterPro" id="IPR019734">
    <property type="entry name" value="TPR_rpt"/>
</dbReference>
<accession>A0ABN3QQW5</accession>
<proteinExistence type="predicted"/>
<protein>
    <submittedName>
        <fullName evidence="4">Tetratricopeptide repeat protein</fullName>
    </submittedName>
</protein>
<comment type="caution">
    <text evidence="4">The sequence shown here is derived from an EMBL/GenBank/DDBJ whole genome shotgun (WGS) entry which is preliminary data.</text>
</comment>
<evidence type="ECO:0000259" key="3">
    <source>
        <dbReference type="Pfam" id="PF13191"/>
    </source>
</evidence>
<sequence length="806" mass="85818">MTDQAVQPTAAATGPHAFTGRDRELRALREDIARAGLHTLSGHPLPHSRVLLIAGAPGSGRTALAEEFVRGIRDRYPGGVLRARLTDPGGLPVPTERTARDLLAALAALGTPPDAEPPLAPPPGADEEDLSHAVRTCLAGRGPTLLFLDDVADSEQLLDLLPDSRDCLVVAVAAGPLTGVPDVLPCALGGLDRATSVALLARRAGAAPRITVDPRSAEALAEACGDLPAALELMGGWMGARPKLSVHDAGRRLAACSDLPDPPEQSEPPGPPGEYDEADPPERQGHRKPLKVRTPTPLRHTFRLVNGSLSASSARMLRLLALAPAGFADPQTASALAGCSLTVAREALEEFVRLGLLRELGGECYEVPGCLDPLLRAELTAHERPGEAMLARARLLERLVRRLQACRAVCEPPGSEARGRMARMPRALRFAGREEARAWLAGRRSVLLAAARMTVAEGDGELDTLARRLVSALARAFDAHHEPAEAAPELYRLHELILTVARRGGLHRESATALLNLGDLDTEADRLEEALVRYRGALDEAREGKDEAATARALESLAGTYAELSDWARAADWYGRALELRLTRDERADREAAARLHGRIGAVHTHANQWEEALRAWRAAAAAFRRLREPGPHARALAEAARVQEWADHLSDALRTYGQALDAARAAGEVRLGAALRYRLAGVCERLGDLRGARAHRAAADTVRGVPPSPGPRESAAEPGPAGHLAGAYNTADTAPYDAEAYGAYDQEADADAHGHAPPRIPAPPHRSAPPPDPEGPEDAGREREQRVVAQAEAEAGSIEFGDTRS</sequence>
<feature type="coiled-coil region" evidence="1">
    <location>
        <begin position="517"/>
        <end position="544"/>
    </location>
</feature>
<feature type="region of interest" description="Disordered" evidence="2">
    <location>
        <begin position="747"/>
        <end position="806"/>
    </location>
</feature>
<dbReference type="EMBL" id="BAAARJ010000021">
    <property type="protein sequence ID" value="GAA2632881.1"/>
    <property type="molecule type" value="Genomic_DNA"/>
</dbReference>
<name>A0ABN3QQW5_9ACTN</name>
<dbReference type="SUPFAM" id="SSF48452">
    <property type="entry name" value="TPR-like"/>
    <property type="match status" value="2"/>
</dbReference>
<dbReference type="Pfam" id="PF13424">
    <property type="entry name" value="TPR_12"/>
    <property type="match status" value="1"/>
</dbReference>
<dbReference type="Gene3D" id="1.25.40.10">
    <property type="entry name" value="Tetratricopeptide repeat domain"/>
    <property type="match status" value="2"/>
</dbReference>
<evidence type="ECO:0000313" key="4">
    <source>
        <dbReference type="EMBL" id="GAA2632881.1"/>
    </source>
</evidence>
<dbReference type="PANTHER" id="PTHR10098:SF108">
    <property type="entry name" value="TETRATRICOPEPTIDE REPEAT PROTEIN 28"/>
    <property type="match status" value="1"/>
</dbReference>
<organism evidence="4 5">
    <name type="scientific">Streptomyces axinellae</name>
    <dbReference type="NCBI Taxonomy" id="552788"/>
    <lineage>
        <taxon>Bacteria</taxon>
        <taxon>Bacillati</taxon>
        <taxon>Actinomycetota</taxon>
        <taxon>Actinomycetes</taxon>
        <taxon>Kitasatosporales</taxon>
        <taxon>Streptomycetaceae</taxon>
        <taxon>Streptomyces</taxon>
    </lineage>
</organism>
<reference evidence="4 5" key="1">
    <citation type="journal article" date="2019" name="Int. J. Syst. Evol. Microbiol.">
        <title>The Global Catalogue of Microorganisms (GCM) 10K type strain sequencing project: providing services to taxonomists for standard genome sequencing and annotation.</title>
        <authorList>
            <consortium name="The Broad Institute Genomics Platform"/>
            <consortium name="The Broad Institute Genome Sequencing Center for Infectious Disease"/>
            <person name="Wu L."/>
            <person name="Ma J."/>
        </authorList>
    </citation>
    <scope>NUCLEOTIDE SEQUENCE [LARGE SCALE GENOMIC DNA]</scope>
    <source>
        <strain evidence="4 5">JCM 16373</strain>
    </source>
</reference>
<dbReference type="Proteomes" id="UP001501447">
    <property type="component" value="Unassembled WGS sequence"/>
</dbReference>
<evidence type="ECO:0000313" key="5">
    <source>
        <dbReference type="Proteomes" id="UP001501447"/>
    </source>
</evidence>
<feature type="region of interest" description="Disordered" evidence="2">
    <location>
        <begin position="256"/>
        <end position="296"/>
    </location>
</feature>
<evidence type="ECO:0000256" key="2">
    <source>
        <dbReference type="SAM" id="MobiDB-lite"/>
    </source>
</evidence>
<feature type="domain" description="Orc1-like AAA ATPase" evidence="3">
    <location>
        <begin position="18"/>
        <end position="158"/>
    </location>
</feature>